<dbReference type="AlphaFoldDB" id="A0A428JKC8"/>
<feature type="transmembrane region" description="Helical" evidence="1">
    <location>
        <begin position="150"/>
        <end position="171"/>
    </location>
</feature>
<keyword evidence="1" id="KW-1133">Transmembrane helix</keyword>
<feature type="transmembrane region" description="Helical" evidence="1">
    <location>
        <begin position="36"/>
        <end position="56"/>
    </location>
</feature>
<proteinExistence type="predicted"/>
<feature type="transmembrane region" description="Helical" evidence="1">
    <location>
        <begin position="222"/>
        <end position="240"/>
    </location>
</feature>
<keyword evidence="1" id="KW-0812">Transmembrane</keyword>
<reference evidence="2 3" key="1">
    <citation type="submission" date="2018-12" db="EMBL/GenBank/DDBJ databases">
        <authorList>
            <person name="Feng G."/>
            <person name="Zhu H."/>
        </authorList>
    </citation>
    <scope>NUCLEOTIDE SEQUENCE [LARGE SCALE GENOMIC DNA]</scope>
    <source>
        <strain evidence="2 3">9PBR-2</strain>
    </source>
</reference>
<dbReference type="Proteomes" id="UP000280066">
    <property type="component" value="Unassembled WGS sequence"/>
</dbReference>
<dbReference type="OrthoDB" id="876946at2"/>
<feature type="transmembrane region" description="Helical" evidence="1">
    <location>
        <begin position="399"/>
        <end position="419"/>
    </location>
</feature>
<feature type="transmembrane region" description="Helical" evidence="1">
    <location>
        <begin position="252"/>
        <end position="273"/>
    </location>
</feature>
<organism evidence="2 3">
    <name type="scientific">Hymenobacter metallilatus</name>
    <dbReference type="NCBI Taxonomy" id="2493666"/>
    <lineage>
        <taxon>Bacteria</taxon>
        <taxon>Pseudomonadati</taxon>
        <taxon>Bacteroidota</taxon>
        <taxon>Cytophagia</taxon>
        <taxon>Cytophagales</taxon>
        <taxon>Hymenobacteraceae</taxon>
        <taxon>Hymenobacter</taxon>
    </lineage>
</organism>
<feature type="transmembrane region" description="Helical" evidence="1">
    <location>
        <begin position="365"/>
        <end position="387"/>
    </location>
</feature>
<evidence type="ECO:0000256" key="1">
    <source>
        <dbReference type="SAM" id="Phobius"/>
    </source>
</evidence>
<dbReference type="RefSeq" id="WP_125429813.1">
    <property type="nucleotide sequence ID" value="NZ_RWIS01000006.1"/>
</dbReference>
<evidence type="ECO:0000313" key="3">
    <source>
        <dbReference type="Proteomes" id="UP000280066"/>
    </source>
</evidence>
<feature type="transmembrane region" description="Helical" evidence="1">
    <location>
        <begin position="335"/>
        <end position="358"/>
    </location>
</feature>
<keyword evidence="3" id="KW-1185">Reference proteome</keyword>
<dbReference type="EMBL" id="RWIS01000006">
    <property type="protein sequence ID" value="RSK33238.1"/>
    <property type="molecule type" value="Genomic_DNA"/>
</dbReference>
<sequence length="424" mass="47117">MVLVRLLLALTLNTGLLLLFWRWLPRVRTLPVVGRWVLPTLALKLLATGLSVWLISEDARYFMLWSVRMTEQLTQAPGQWLPMLFQDEFRWGTWELVFHGLSNTFFLIKLLSVLNLASGGSTLLNGCYLSMFSFVGSWELVRQLQRHWPAASPGAAVVAFLIWPTVVYWTSGLTKESLLVGSGALVLALVVHLGYGRPQRQIWPVLALLCIGWLHFKMRYFFAVMLFGTLAGLGGIRVLQRLGAARSRLGQAVVLVGLLLSGAWVASEVSPVFRANKFTSQLQRNYSDLLRSSRKRPHLEYPDLRPTTESVVQHTPAAVLNSLSRPWPWEGGNGLYSIAGLENLALLVVLAVAVLAVGPGRAGQLPFGLVLALLLYCGILAALLGLTTPNLGTLNRYRVTFLPFLVLLALQNDYAAQLLRRLRL</sequence>
<protein>
    <recommendedName>
        <fullName evidence="4">Glycosyltransferase RgtA/B/C/D-like domain-containing protein</fullName>
    </recommendedName>
</protein>
<keyword evidence="1" id="KW-0472">Membrane</keyword>
<accession>A0A428JKC8</accession>
<evidence type="ECO:0008006" key="4">
    <source>
        <dbReference type="Google" id="ProtNLM"/>
    </source>
</evidence>
<feature type="transmembrane region" description="Helical" evidence="1">
    <location>
        <begin position="177"/>
        <end position="194"/>
    </location>
</feature>
<name>A0A428JKC8_9BACT</name>
<feature type="transmembrane region" description="Helical" evidence="1">
    <location>
        <begin position="106"/>
        <end position="129"/>
    </location>
</feature>
<gene>
    <name evidence="2" type="ORF">EI290_11040</name>
</gene>
<comment type="caution">
    <text evidence="2">The sequence shown here is derived from an EMBL/GenBank/DDBJ whole genome shotgun (WGS) entry which is preliminary data.</text>
</comment>
<feature type="transmembrane region" description="Helical" evidence="1">
    <location>
        <begin position="6"/>
        <end position="24"/>
    </location>
</feature>
<evidence type="ECO:0000313" key="2">
    <source>
        <dbReference type="EMBL" id="RSK33238.1"/>
    </source>
</evidence>